<dbReference type="EMBL" id="CAVLEF010000004">
    <property type="protein sequence ID" value="CAK1543248.1"/>
    <property type="molecule type" value="Genomic_DNA"/>
</dbReference>
<dbReference type="Proteomes" id="UP001497472">
    <property type="component" value="Unassembled WGS sequence"/>
</dbReference>
<evidence type="ECO:0000313" key="2">
    <source>
        <dbReference type="EMBL" id="CAK1543248.1"/>
    </source>
</evidence>
<sequence length="82" mass="9682">MTHAAAKYVFLFQVNNKSLSFKFDLPLDDETRKSITDIFTKLTGLNVEQSVRCLEEKEWDLKLALEYFMKLLKLDNFECIRS</sequence>
<evidence type="ECO:0000313" key="3">
    <source>
        <dbReference type="Proteomes" id="UP001497472"/>
    </source>
</evidence>
<dbReference type="GO" id="GO:0051028">
    <property type="term" value="P:mRNA transport"/>
    <property type="evidence" value="ECO:0007669"/>
    <property type="project" value="InterPro"/>
</dbReference>
<dbReference type="Gene3D" id="1.10.8.10">
    <property type="entry name" value="DNA helicase RuvA subunit, C-terminal domain"/>
    <property type="match status" value="1"/>
</dbReference>
<accession>A0AAV1J2B3</accession>
<dbReference type="PROSITE" id="PS51281">
    <property type="entry name" value="TAP_C"/>
    <property type="match status" value="1"/>
</dbReference>
<reference evidence="2 3" key="1">
    <citation type="submission" date="2023-11" db="EMBL/GenBank/DDBJ databases">
        <authorList>
            <person name="Okamura Y."/>
        </authorList>
    </citation>
    <scope>NUCLEOTIDE SEQUENCE [LARGE SCALE GENOMIC DNA]</scope>
</reference>
<gene>
    <name evidence="2" type="ORF">LNINA_LOCUS3076</name>
</gene>
<proteinExistence type="predicted"/>
<dbReference type="GO" id="GO:0005634">
    <property type="term" value="C:nucleus"/>
    <property type="evidence" value="ECO:0007669"/>
    <property type="project" value="InterPro"/>
</dbReference>
<dbReference type="AlphaFoldDB" id="A0AAV1J2B3"/>
<dbReference type="Pfam" id="PF03943">
    <property type="entry name" value="TAP_C"/>
    <property type="match status" value="1"/>
</dbReference>
<keyword evidence="3" id="KW-1185">Reference proteome</keyword>
<dbReference type="InterPro" id="IPR009060">
    <property type="entry name" value="UBA-like_sf"/>
</dbReference>
<dbReference type="SUPFAM" id="SSF46934">
    <property type="entry name" value="UBA-like"/>
    <property type="match status" value="1"/>
</dbReference>
<name>A0AAV1J2B3_9NEOP</name>
<comment type="caution">
    <text evidence="2">The sequence shown here is derived from an EMBL/GenBank/DDBJ whole genome shotgun (WGS) entry which is preliminary data.</text>
</comment>
<protein>
    <recommendedName>
        <fullName evidence="1">TAP-C domain-containing protein</fullName>
    </recommendedName>
</protein>
<evidence type="ECO:0000259" key="1">
    <source>
        <dbReference type="PROSITE" id="PS51281"/>
    </source>
</evidence>
<organism evidence="2 3">
    <name type="scientific">Leptosia nina</name>
    <dbReference type="NCBI Taxonomy" id="320188"/>
    <lineage>
        <taxon>Eukaryota</taxon>
        <taxon>Metazoa</taxon>
        <taxon>Ecdysozoa</taxon>
        <taxon>Arthropoda</taxon>
        <taxon>Hexapoda</taxon>
        <taxon>Insecta</taxon>
        <taxon>Pterygota</taxon>
        <taxon>Neoptera</taxon>
        <taxon>Endopterygota</taxon>
        <taxon>Lepidoptera</taxon>
        <taxon>Glossata</taxon>
        <taxon>Ditrysia</taxon>
        <taxon>Papilionoidea</taxon>
        <taxon>Pieridae</taxon>
        <taxon>Pierinae</taxon>
        <taxon>Leptosia</taxon>
    </lineage>
</organism>
<dbReference type="InterPro" id="IPR005637">
    <property type="entry name" value="TAP_C_dom"/>
</dbReference>
<feature type="domain" description="TAP-C" evidence="1">
    <location>
        <begin position="30"/>
        <end position="82"/>
    </location>
</feature>